<evidence type="ECO:0000256" key="1">
    <source>
        <dbReference type="ARBA" id="ARBA00022723"/>
    </source>
</evidence>
<feature type="domain" description="RanBP2-type" evidence="5">
    <location>
        <begin position="8"/>
        <end position="27"/>
    </location>
</feature>
<reference evidence="6" key="1">
    <citation type="submission" date="2022-10" db="EMBL/GenBank/DDBJ databases">
        <authorList>
            <person name="Chen Y."/>
            <person name="Dougan E. K."/>
            <person name="Chan C."/>
            <person name="Rhodes N."/>
            <person name="Thang M."/>
        </authorList>
    </citation>
    <scope>NUCLEOTIDE SEQUENCE</scope>
</reference>
<sequence>MEMELWPWRCNNCQRINKKQAIKCALCYAHWTSGTRHNTQPKQQPQHQENAGWQDWGKWSREWDEWASTRSAKSDAYKNQKSHKGNKGQHKGKGKGGKSKAKDSANASKQQSPFAPLATELPPWPALESTTVNLMPSVASTSSPFTAIQANESIAQKREVVSALKTAYTDPAMMPQDTRDLIVKMETDIEKLEKEHSKATTKNLHSATTALGKAQKTLTETLEAKRVHRARWTKHVAEAAKTWEGQLHEYRQQQASLQEVATKARADIEGARSAIQALSSKATPATLAAMPPIAAVTAETEDLTVDADNEEEAMQQQLQTVLQSCAASLGLDLTAQGQHKGLSEMVAEDDAFNAADQNRQKRPRSLEPFGGGAPSASTPTEHKAT</sequence>
<protein>
    <submittedName>
        <fullName evidence="8">C3H1-type domain-containing protein</fullName>
    </submittedName>
</protein>
<feature type="region of interest" description="Disordered" evidence="4">
    <location>
        <begin position="347"/>
        <end position="385"/>
    </location>
</feature>
<keyword evidence="3" id="KW-0862">Zinc</keyword>
<gene>
    <name evidence="6" type="ORF">C1SCF055_LOCUS31657</name>
</gene>
<dbReference type="EMBL" id="CAMXCT010003735">
    <property type="protein sequence ID" value="CAI4005973.1"/>
    <property type="molecule type" value="Genomic_DNA"/>
</dbReference>
<evidence type="ECO:0000313" key="6">
    <source>
        <dbReference type="EMBL" id="CAI4005973.1"/>
    </source>
</evidence>
<feature type="compositionally biased region" description="Basic residues" evidence="4">
    <location>
        <begin position="80"/>
        <end position="99"/>
    </location>
</feature>
<evidence type="ECO:0000256" key="2">
    <source>
        <dbReference type="ARBA" id="ARBA00022771"/>
    </source>
</evidence>
<feature type="region of interest" description="Disordered" evidence="4">
    <location>
        <begin position="71"/>
        <end position="122"/>
    </location>
</feature>
<comment type="caution">
    <text evidence="6">The sequence shown here is derived from an EMBL/GenBank/DDBJ whole genome shotgun (WGS) entry which is preliminary data.</text>
</comment>
<evidence type="ECO:0000313" key="9">
    <source>
        <dbReference type="Proteomes" id="UP001152797"/>
    </source>
</evidence>
<dbReference type="EMBL" id="CAMXCT020003735">
    <property type="protein sequence ID" value="CAL1159348.1"/>
    <property type="molecule type" value="Genomic_DNA"/>
</dbReference>
<dbReference type="GO" id="GO:0008270">
    <property type="term" value="F:zinc ion binding"/>
    <property type="evidence" value="ECO:0007669"/>
    <property type="project" value="UniProtKB-KW"/>
</dbReference>
<dbReference type="InterPro" id="IPR001876">
    <property type="entry name" value="Znf_RanBP2"/>
</dbReference>
<dbReference type="PROSITE" id="PS01358">
    <property type="entry name" value="ZF_RANBP2_1"/>
    <property type="match status" value="1"/>
</dbReference>
<dbReference type="Proteomes" id="UP001152797">
    <property type="component" value="Unassembled WGS sequence"/>
</dbReference>
<reference evidence="7" key="2">
    <citation type="submission" date="2024-04" db="EMBL/GenBank/DDBJ databases">
        <authorList>
            <person name="Chen Y."/>
            <person name="Shah S."/>
            <person name="Dougan E. K."/>
            <person name="Thang M."/>
            <person name="Chan C."/>
        </authorList>
    </citation>
    <scope>NUCLEOTIDE SEQUENCE [LARGE SCALE GENOMIC DNA]</scope>
</reference>
<dbReference type="EMBL" id="CAMXCT030003735">
    <property type="protein sequence ID" value="CAL4793285.1"/>
    <property type="molecule type" value="Genomic_DNA"/>
</dbReference>
<keyword evidence="1" id="KW-0479">Metal-binding</keyword>
<keyword evidence="2" id="KW-0863">Zinc-finger</keyword>
<evidence type="ECO:0000313" key="7">
    <source>
        <dbReference type="EMBL" id="CAL1159348.1"/>
    </source>
</evidence>
<accession>A0A9P1DBG1</accession>
<evidence type="ECO:0000256" key="4">
    <source>
        <dbReference type="SAM" id="MobiDB-lite"/>
    </source>
</evidence>
<proteinExistence type="predicted"/>
<organism evidence="6">
    <name type="scientific">Cladocopium goreaui</name>
    <dbReference type="NCBI Taxonomy" id="2562237"/>
    <lineage>
        <taxon>Eukaryota</taxon>
        <taxon>Sar</taxon>
        <taxon>Alveolata</taxon>
        <taxon>Dinophyceae</taxon>
        <taxon>Suessiales</taxon>
        <taxon>Symbiodiniaceae</taxon>
        <taxon>Cladocopium</taxon>
    </lineage>
</organism>
<evidence type="ECO:0000259" key="5">
    <source>
        <dbReference type="PROSITE" id="PS01358"/>
    </source>
</evidence>
<name>A0A9P1DBG1_9DINO</name>
<feature type="compositionally biased region" description="Polar residues" evidence="4">
    <location>
        <begin position="35"/>
        <end position="51"/>
    </location>
</feature>
<dbReference type="AlphaFoldDB" id="A0A9P1DBG1"/>
<evidence type="ECO:0000256" key="3">
    <source>
        <dbReference type="ARBA" id="ARBA00022833"/>
    </source>
</evidence>
<keyword evidence="9" id="KW-1185">Reference proteome</keyword>
<feature type="region of interest" description="Disordered" evidence="4">
    <location>
        <begin position="35"/>
        <end position="56"/>
    </location>
</feature>
<evidence type="ECO:0000313" key="8">
    <source>
        <dbReference type="EMBL" id="CAL4793285.1"/>
    </source>
</evidence>